<dbReference type="RefSeq" id="WP_133502531.1">
    <property type="nucleotide sequence ID" value="NZ_SNXC01000009.1"/>
</dbReference>
<sequence length="120" mass="13365">MLYAKLNEAGEIVDVATQQNEEYTKLVAPDDPVVAGIVESKLDNSDTQELLTTSDQDMMRVLEDLIDLLAEKRLIQFTELPMAAQKKLLSRKWVRGVHNGSNDAILISEELPPEGNDSLI</sequence>
<dbReference type="EMBL" id="SNXC01000009">
    <property type="protein sequence ID" value="TDO99690.1"/>
    <property type="molecule type" value="Genomic_DNA"/>
</dbReference>
<organism evidence="1 2">
    <name type="scientific">Marinomonas balearica</name>
    <dbReference type="NCBI Taxonomy" id="491947"/>
    <lineage>
        <taxon>Bacteria</taxon>
        <taxon>Pseudomonadati</taxon>
        <taxon>Pseudomonadota</taxon>
        <taxon>Gammaproteobacteria</taxon>
        <taxon>Oceanospirillales</taxon>
        <taxon>Oceanospirillaceae</taxon>
        <taxon>Marinomonas</taxon>
    </lineage>
</organism>
<keyword evidence="2" id="KW-1185">Reference proteome</keyword>
<reference evidence="1 2" key="1">
    <citation type="submission" date="2019-03" db="EMBL/GenBank/DDBJ databases">
        <title>Genomic Encyclopedia of Type Strains, Phase III (KMG-III): the genomes of soil and plant-associated and newly described type strains.</title>
        <authorList>
            <person name="Whitman W."/>
        </authorList>
    </citation>
    <scope>NUCLEOTIDE SEQUENCE [LARGE SCALE GENOMIC DNA]</scope>
    <source>
        <strain evidence="1 2">CECT 7378</strain>
    </source>
</reference>
<comment type="caution">
    <text evidence="1">The sequence shown here is derived from an EMBL/GenBank/DDBJ whole genome shotgun (WGS) entry which is preliminary data.</text>
</comment>
<dbReference type="AlphaFoldDB" id="A0A4R6MG03"/>
<dbReference type="Proteomes" id="UP000294656">
    <property type="component" value="Unassembled WGS sequence"/>
</dbReference>
<evidence type="ECO:0000313" key="1">
    <source>
        <dbReference type="EMBL" id="TDO99690.1"/>
    </source>
</evidence>
<dbReference type="OrthoDB" id="8527830at2"/>
<protein>
    <recommendedName>
        <fullName evidence="3">Tryptophan synthase subunit beta like protein</fullName>
    </recommendedName>
</protein>
<accession>A0A4R6MG03</accession>
<gene>
    <name evidence="1" type="ORF">DFP79_0677</name>
</gene>
<evidence type="ECO:0008006" key="3">
    <source>
        <dbReference type="Google" id="ProtNLM"/>
    </source>
</evidence>
<name>A0A4R6MG03_9GAMM</name>
<evidence type="ECO:0000313" key="2">
    <source>
        <dbReference type="Proteomes" id="UP000294656"/>
    </source>
</evidence>
<proteinExistence type="predicted"/>